<gene>
    <name evidence="3" type="ORF">RI845_10060</name>
</gene>
<feature type="transmembrane region" description="Helical" evidence="2">
    <location>
        <begin position="30"/>
        <end position="48"/>
    </location>
</feature>
<evidence type="ECO:0000256" key="2">
    <source>
        <dbReference type="SAM" id="Phobius"/>
    </source>
</evidence>
<keyword evidence="2" id="KW-0812">Transmembrane</keyword>
<evidence type="ECO:0000313" key="4">
    <source>
        <dbReference type="Proteomes" id="UP001248581"/>
    </source>
</evidence>
<evidence type="ECO:0008006" key="5">
    <source>
        <dbReference type="Google" id="ProtNLM"/>
    </source>
</evidence>
<proteinExistence type="predicted"/>
<evidence type="ECO:0000256" key="1">
    <source>
        <dbReference type="SAM" id="MobiDB-lite"/>
    </source>
</evidence>
<protein>
    <recommendedName>
        <fullName evidence="5">Tetratricopeptide repeat protein</fullName>
    </recommendedName>
</protein>
<feature type="compositionally biased region" description="Basic and acidic residues" evidence="1">
    <location>
        <begin position="162"/>
        <end position="178"/>
    </location>
</feature>
<keyword evidence="2" id="KW-0472">Membrane</keyword>
<organism evidence="3 4">
    <name type="scientific">Thalassotalea nanhaiensis</name>
    <dbReference type="NCBI Taxonomy" id="3065648"/>
    <lineage>
        <taxon>Bacteria</taxon>
        <taxon>Pseudomonadati</taxon>
        <taxon>Pseudomonadota</taxon>
        <taxon>Gammaproteobacteria</taxon>
        <taxon>Alteromonadales</taxon>
        <taxon>Colwelliaceae</taxon>
        <taxon>Thalassotalea</taxon>
    </lineage>
</organism>
<dbReference type="EMBL" id="CP134146">
    <property type="protein sequence ID" value="WNC66882.1"/>
    <property type="molecule type" value="Genomic_DNA"/>
</dbReference>
<dbReference type="Proteomes" id="UP001248581">
    <property type="component" value="Chromosome"/>
</dbReference>
<name>A0ABY9TDE8_9GAMM</name>
<feature type="region of interest" description="Disordered" evidence="1">
    <location>
        <begin position="162"/>
        <end position="194"/>
    </location>
</feature>
<keyword evidence="2" id="KW-1133">Transmembrane helix</keyword>
<accession>A0ABY9TDE8</accession>
<sequence>MVNSLHQQIIMRFKLNHSVFARVKTKYHKYKIYFISVMLILLVGFIYLKPQQFANIWLTKDQQGQILFKLEKYDLAAKVFTNTRWQAFSLYGAEQFEQASLLYSQYDHVGDRLAKGNALAHARRYVKARTVYQAILNDYPENTAALTNLTIVQAIIEEVNRMSESQKAEEGDSPKELGDEPQTGEGADKKEMQTQEIEQLSAEQLLLDANLNDMWLRQVQKNPAQFLGQKFHMQLQRQDSELNAKGAENDQ</sequence>
<dbReference type="InterPro" id="IPR011990">
    <property type="entry name" value="TPR-like_helical_dom_sf"/>
</dbReference>
<evidence type="ECO:0000313" key="3">
    <source>
        <dbReference type="EMBL" id="WNC66882.1"/>
    </source>
</evidence>
<reference evidence="4" key="1">
    <citation type="submission" date="2023-09" db="EMBL/GenBank/DDBJ databases">
        <authorList>
            <person name="Li S."/>
            <person name="Li X."/>
            <person name="Zhang C."/>
            <person name="Zhao Z."/>
        </authorList>
    </citation>
    <scope>NUCLEOTIDE SEQUENCE [LARGE SCALE GENOMIC DNA]</scope>
    <source>
        <strain evidence="4">SQ345</strain>
    </source>
</reference>
<dbReference type="RefSeq" id="WP_348386047.1">
    <property type="nucleotide sequence ID" value="NZ_CP134146.1"/>
</dbReference>
<dbReference type="SUPFAM" id="SSF48452">
    <property type="entry name" value="TPR-like"/>
    <property type="match status" value="1"/>
</dbReference>
<keyword evidence="4" id="KW-1185">Reference proteome</keyword>